<sequence>MLQIFAPIVSHPLTIATVSAALILWALISGQHLVRRTRALKSALDRERQRIEASGDAAGFAAAFEELRDELGRDELLGLAWRDYAETLLLPREPGRIVHSTVRPSTWFNLDLCRRADIDLRYHAALPNLLVGAGLLFTFLGLAVALDSAGGLVAAGADQRNDALKTLLDTASFKFVTSLIGLAASIGFAFARKYRLHAVEKALDGFTAALEARAPLITPALLQQETIRFLDRQTAQLESFSNDLAVSLGSAVDAAFDQRLGEHIGPLVEVLERLADRVGTSNEEAMRQMIDAFVGRLEGGTGDHMEKVAASLTGLGAGLERLQAGLGGAAERMAEAADAMARRMGEGAEAALGRITDQMANLVETLRQATEQTRDAGADAARELARRMEAAAVGFETAAQGVSATLAEAARAMADRMGSEAEASSARLARQLEAMLATLNGLAETSRATGTAALDLLAERMAAATAALEATARQVAEVLDRAAVESGGALQRGADEAAGRLAQAVESLRGELQTMLGEMRGALGATTADLLQGTSDGARLVKASLAEAGDGFVEALAQAAGSLRSAGEEAGQALRGAGSEAAGRIVAAGGVLDTGARQLDGQTTRLAAAIDGAARQLTALEQAALAAATPLAGTARDLATAGTAVREALQPLAESGRRAADATERLGGVAHRVESLLAGVKGLTDEMGKSAGRFAGIDTALANTVMALKDGLKGFTDEVGRFVNQTNKDMAQAATHLDAAIRNLEETLQDLTERLPAPAHRSR</sequence>
<feature type="transmembrane region" description="Helical" evidence="1">
    <location>
        <begin position="124"/>
        <end position="146"/>
    </location>
</feature>
<organism evidence="2 3">
    <name type="scientific">Benzoatithermus flavus</name>
    <dbReference type="NCBI Taxonomy" id="3108223"/>
    <lineage>
        <taxon>Bacteria</taxon>
        <taxon>Pseudomonadati</taxon>
        <taxon>Pseudomonadota</taxon>
        <taxon>Alphaproteobacteria</taxon>
        <taxon>Geminicoccales</taxon>
        <taxon>Geminicoccaceae</taxon>
        <taxon>Benzoatithermus</taxon>
    </lineage>
</organism>
<dbReference type="EMBL" id="JBBLZC010000001">
    <property type="protein sequence ID" value="MEK0081713.1"/>
    <property type="molecule type" value="Genomic_DNA"/>
</dbReference>
<gene>
    <name evidence="2" type="primary">zorA</name>
    <name evidence="2" type="ORF">U1T56_01000</name>
</gene>
<keyword evidence="1" id="KW-1133">Transmembrane helix</keyword>
<keyword evidence="3" id="KW-1185">Reference proteome</keyword>
<dbReference type="Gene3D" id="1.20.5.1230">
    <property type="entry name" value="Apolipoprotein A-I"/>
    <property type="match status" value="1"/>
</dbReference>
<keyword evidence="1" id="KW-0812">Transmembrane</keyword>
<evidence type="ECO:0000256" key="1">
    <source>
        <dbReference type="SAM" id="Phobius"/>
    </source>
</evidence>
<comment type="caution">
    <text evidence="2">The sequence shown here is derived from an EMBL/GenBank/DDBJ whole genome shotgun (WGS) entry which is preliminary data.</text>
</comment>
<dbReference type="SUPFAM" id="SSF58113">
    <property type="entry name" value="Apolipoprotein A-I"/>
    <property type="match status" value="1"/>
</dbReference>
<accession>A0ABU8XKL5</accession>
<evidence type="ECO:0000313" key="2">
    <source>
        <dbReference type="EMBL" id="MEK0081713.1"/>
    </source>
</evidence>
<feature type="transmembrane region" description="Helical" evidence="1">
    <location>
        <begin position="6"/>
        <end position="28"/>
    </location>
</feature>
<dbReference type="Proteomes" id="UP001375743">
    <property type="component" value="Unassembled WGS sequence"/>
</dbReference>
<reference evidence="2 3" key="1">
    <citation type="submission" date="2024-01" db="EMBL/GenBank/DDBJ databases">
        <title>Multi-omics insights into the function and evolution of sodium benzoate biodegradation pathways in Benzoatithermus flavus gen. nov., sp. nov. from hot spring.</title>
        <authorList>
            <person name="Hu C.-J."/>
            <person name="Li W.-J."/>
        </authorList>
    </citation>
    <scope>NUCLEOTIDE SEQUENCE [LARGE SCALE GENOMIC DNA]</scope>
    <source>
        <strain evidence="2 3">SYSU G07066</strain>
    </source>
</reference>
<dbReference type="RefSeq" id="WP_418157562.1">
    <property type="nucleotide sequence ID" value="NZ_JBBLZC010000001.1"/>
</dbReference>
<dbReference type="NCBIfam" id="NF033914">
    <property type="entry name" value="antiphage_ZorA_1"/>
    <property type="match status" value="1"/>
</dbReference>
<name>A0ABU8XKL5_9PROT</name>
<protein>
    <submittedName>
        <fullName evidence="2">Anti-phage ZorAB system protein ZorA</fullName>
    </submittedName>
</protein>
<keyword evidence="1" id="KW-0472">Membrane</keyword>
<dbReference type="Gene3D" id="1.20.120.20">
    <property type="entry name" value="Apolipoprotein"/>
    <property type="match status" value="1"/>
</dbReference>
<evidence type="ECO:0000313" key="3">
    <source>
        <dbReference type="Proteomes" id="UP001375743"/>
    </source>
</evidence>
<proteinExistence type="predicted"/>